<reference evidence="1 2" key="1">
    <citation type="submission" date="2014-08" db="EMBL/GenBank/DDBJ databases">
        <authorList>
            <person name="Moulin Lionel"/>
        </authorList>
    </citation>
    <scope>NUCLEOTIDE SEQUENCE [LARGE SCALE GENOMIC DNA]</scope>
</reference>
<dbReference type="Pfam" id="PF14552">
    <property type="entry name" value="Tautomerase_2"/>
    <property type="match status" value="1"/>
</dbReference>
<dbReference type="EMBL" id="CCNB01000012">
    <property type="protein sequence ID" value="CDX35418.1"/>
    <property type="molecule type" value="Genomic_DNA"/>
</dbReference>
<dbReference type="InterPro" id="IPR014347">
    <property type="entry name" value="Tautomerase/MIF_sf"/>
</dbReference>
<dbReference type="Gene3D" id="3.30.429.10">
    <property type="entry name" value="Macrophage Migration Inhibitory Factor"/>
    <property type="match status" value="1"/>
</dbReference>
<protein>
    <submittedName>
        <fullName evidence="1">Putative tautomerase YrdN</fullName>
        <ecNumber evidence="1">5.3.2.-</ecNumber>
    </submittedName>
</protein>
<dbReference type="InterPro" id="IPR037479">
    <property type="entry name" value="Tauto_MSAD"/>
</dbReference>
<accession>A0A090F1R1</accession>
<sequence>MPVAIFNLKKGRTPQSKRKMADAVQAAIVANLGIPDEDRYQLFREYDSDDYIHTEGYLGLSYSSKLLILEITFIQGRPDETKKALLRDINERLVATGEISADDIFITIHEVGRANISFGRGLAQRAQ</sequence>
<dbReference type="PANTHER" id="PTHR38460">
    <property type="entry name" value="TAUTOMERASE YOLI-RELATED"/>
    <property type="match status" value="1"/>
</dbReference>
<keyword evidence="1" id="KW-0413">Isomerase</keyword>
<dbReference type="EC" id="5.3.2.-" evidence="1"/>
<dbReference type="Proteomes" id="UP000046373">
    <property type="component" value="Unassembled WGS sequence"/>
</dbReference>
<organism evidence="1 2">
    <name type="scientific">Mesorhizobium plurifarium</name>
    <dbReference type="NCBI Taxonomy" id="69974"/>
    <lineage>
        <taxon>Bacteria</taxon>
        <taxon>Pseudomonadati</taxon>
        <taxon>Pseudomonadota</taxon>
        <taxon>Alphaproteobacteria</taxon>
        <taxon>Hyphomicrobiales</taxon>
        <taxon>Phyllobacteriaceae</taxon>
        <taxon>Mesorhizobium</taxon>
    </lineage>
</organism>
<gene>
    <name evidence="1" type="ORF">MPLDJ20_20186</name>
</gene>
<proteinExistence type="predicted"/>
<evidence type="ECO:0000313" key="2">
    <source>
        <dbReference type="Proteomes" id="UP000046373"/>
    </source>
</evidence>
<dbReference type="AlphaFoldDB" id="A0A090F1R1"/>
<dbReference type="PANTHER" id="PTHR38460:SF1">
    <property type="entry name" value="TAUTOMERASE YOLI-RELATED"/>
    <property type="match status" value="1"/>
</dbReference>
<name>A0A090F1R1_MESPL</name>
<evidence type="ECO:0000313" key="1">
    <source>
        <dbReference type="EMBL" id="CDX35418.1"/>
    </source>
</evidence>
<dbReference type="SUPFAM" id="SSF55331">
    <property type="entry name" value="Tautomerase/MIF"/>
    <property type="match status" value="1"/>
</dbReference>
<dbReference type="GO" id="GO:0016853">
    <property type="term" value="F:isomerase activity"/>
    <property type="evidence" value="ECO:0007669"/>
    <property type="project" value="UniProtKB-KW"/>
</dbReference>